<evidence type="ECO:0000313" key="2">
    <source>
        <dbReference type="Proteomes" id="UP000827914"/>
    </source>
</evidence>
<evidence type="ECO:0000313" key="1">
    <source>
        <dbReference type="EMBL" id="UAV84588.1"/>
    </source>
</evidence>
<dbReference type="EMBL" id="OK040171">
    <property type="protein sequence ID" value="UAV84588.1"/>
    <property type="molecule type" value="Genomic_DNA"/>
</dbReference>
<protein>
    <submittedName>
        <fullName evidence="1">Uncharacterized protein</fullName>
    </submittedName>
</protein>
<proteinExistence type="predicted"/>
<dbReference type="Proteomes" id="UP000827914">
    <property type="component" value="Segment"/>
</dbReference>
<gene>
    <name evidence="1" type="ORF">PHB09_092</name>
</gene>
<organism evidence="1 2">
    <name type="scientific">Pseudomonas phage PHB09</name>
    <dbReference type="NCBI Taxonomy" id="2867265"/>
    <lineage>
        <taxon>Viruses</taxon>
        <taxon>Duplodnaviria</taxon>
        <taxon>Heunggongvirae</taxon>
        <taxon>Uroviricota</taxon>
        <taxon>Caudoviricetes</taxon>
        <taxon>Vandenendeviridae</taxon>
        <taxon>Gorskivirinae</taxon>
        <taxon>Dilongvirus</taxon>
        <taxon>Dilongvirus PHB09</taxon>
    </lineage>
</organism>
<keyword evidence="2" id="KW-1185">Reference proteome</keyword>
<reference evidence="1" key="1">
    <citation type="submission" date="2021-09" db="EMBL/GenBank/DDBJ databases">
        <authorList>
            <person name="Liu Y."/>
        </authorList>
    </citation>
    <scope>NUCLEOTIDE SEQUENCE</scope>
</reference>
<accession>A0AAE8XGI7</accession>
<name>A0AAE8XGI7_9CAUD</name>
<sequence>MSWFERKSKPKEKYYKFNMEVIRDPSFALTAEELVTLVCYGFGYRPDDARIPARYGWDMDKLKRLMVETHE</sequence>